<feature type="domain" description="TonB-dependent receptor plug" evidence="2">
    <location>
        <begin position="116"/>
        <end position="224"/>
    </location>
</feature>
<evidence type="ECO:0000259" key="2">
    <source>
        <dbReference type="Pfam" id="PF07715"/>
    </source>
</evidence>
<dbReference type="Proteomes" id="UP000251241">
    <property type="component" value="Unassembled WGS sequence"/>
</dbReference>
<keyword evidence="1" id="KW-0812">Transmembrane</keyword>
<evidence type="ECO:0000313" key="3">
    <source>
        <dbReference type="EMBL" id="SPZ83789.1"/>
    </source>
</evidence>
<dbReference type="NCBIfam" id="TIGR04056">
    <property type="entry name" value="OMP_RagA_SusC"/>
    <property type="match status" value="1"/>
</dbReference>
<dbReference type="SUPFAM" id="SSF56935">
    <property type="entry name" value="Porins"/>
    <property type="match status" value="1"/>
</dbReference>
<keyword evidence="1" id="KW-0998">Cell outer membrane</keyword>
<keyword evidence="1" id="KW-0813">Transport</keyword>
<evidence type="ECO:0000313" key="4">
    <source>
        <dbReference type="Proteomes" id="UP000251241"/>
    </source>
</evidence>
<name>A0A2X2KN04_SPHMU</name>
<organism evidence="3 4">
    <name type="scientific">Sphingobacterium multivorum</name>
    <dbReference type="NCBI Taxonomy" id="28454"/>
    <lineage>
        <taxon>Bacteria</taxon>
        <taxon>Pseudomonadati</taxon>
        <taxon>Bacteroidota</taxon>
        <taxon>Sphingobacteriia</taxon>
        <taxon>Sphingobacteriales</taxon>
        <taxon>Sphingobacteriaceae</taxon>
        <taxon>Sphingobacterium</taxon>
    </lineage>
</organism>
<comment type="similarity">
    <text evidence="1">Belongs to the TonB-dependent receptor family.</text>
</comment>
<dbReference type="InterPro" id="IPR012910">
    <property type="entry name" value="Plug_dom"/>
</dbReference>
<dbReference type="RefSeq" id="WP_112373626.1">
    <property type="nucleotide sequence ID" value="NZ_DAIQJZ010000048.1"/>
</dbReference>
<dbReference type="AlphaFoldDB" id="A0A2X2KN04"/>
<evidence type="ECO:0000256" key="1">
    <source>
        <dbReference type="PROSITE-ProRule" id="PRU01360"/>
    </source>
</evidence>
<reference evidence="3 4" key="1">
    <citation type="submission" date="2018-06" db="EMBL/GenBank/DDBJ databases">
        <authorList>
            <consortium name="Pathogen Informatics"/>
            <person name="Doyle S."/>
        </authorList>
    </citation>
    <scope>NUCLEOTIDE SEQUENCE [LARGE SCALE GENOMIC DNA]</scope>
    <source>
        <strain evidence="3 4">NCTC11343</strain>
    </source>
</reference>
<accession>A0A2X2KN04</accession>
<dbReference type="GO" id="GO:0009279">
    <property type="term" value="C:cell outer membrane"/>
    <property type="evidence" value="ECO:0007669"/>
    <property type="project" value="UniProtKB-SubCell"/>
</dbReference>
<dbReference type="Gene3D" id="2.170.130.10">
    <property type="entry name" value="TonB-dependent receptor, plug domain"/>
    <property type="match status" value="1"/>
</dbReference>
<protein>
    <submittedName>
        <fullName evidence="3">TonB-linked outer membrane protein, SusC/RagA family</fullName>
    </submittedName>
</protein>
<keyword evidence="1" id="KW-1134">Transmembrane beta strand</keyword>
<dbReference type="NCBIfam" id="TIGR04057">
    <property type="entry name" value="SusC_RagA_signa"/>
    <property type="match status" value="1"/>
</dbReference>
<comment type="subcellular location">
    <subcellularLocation>
        <location evidence="1">Cell outer membrane</location>
        <topology evidence="1">Multi-pass membrane protein</topology>
    </subcellularLocation>
</comment>
<keyword evidence="1" id="KW-0472">Membrane</keyword>
<dbReference type="InterPro" id="IPR023996">
    <property type="entry name" value="TonB-dep_OMP_SusC/RagA"/>
</dbReference>
<proteinExistence type="inferred from homology"/>
<dbReference type="EMBL" id="UAUU01000002">
    <property type="protein sequence ID" value="SPZ83789.1"/>
    <property type="molecule type" value="Genomic_DNA"/>
</dbReference>
<dbReference type="PROSITE" id="PS52016">
    <property type="entry name" value="TONB_DEPENDENT_REC_3"/>
    <property type="match status" value="1"/>
</dbReference>
<sequence>MKYMLKVFCYILILLHFAAGQTRERLWKGKILNSSGTSLANVNVVSKSSSVRSDNAGKFTVKAGLNDSIRFSLIGYQPETIIARGNDDNLVVVLKELTNQLAEVEISTGYQKLKVNQINGSVTVLKKDLLEKQVGMNILDRLEGVTNGLVFQKGKTNLNPQNKLGITVRGYGTINGPLDPLIVLDESVYEGDINNINPNDIESVTVLKDAEATSIYGARGGNGVIVLTTKRSKMDGKTRLDLNFNTSVKEKPDLSPLAIVGNKDYIDLEEMLFAAGQFDSRLNSWDGPPVSLIIYWLDKRRKNEISDDVYQSRKAFYLKSDLRQQYCSYFYKPAQTQQLGLNISGGGASNSWTLALGQDWQKDNYSRPAARTTIRLANTMTLNKWLTVNVSASYSNKKNRNSNIPSYATLASVGNQYVVPYLSLFDENGSPAAFYENYGKTVLDTVGKGRLFDWNYYPVEDFKYNTETNTIQEYIANIGISIKLFSGGMFKANYQRQRQDGLIDNHYMKESYFVRDMVNAFSQINETTGKVTYIVPYGDILWKTGNNQESYAFRSQFDFNKKVGQHAFIAMVGLEMRQTKAWGNSMVYYGYREDPLSMVPVDFTTSYLKKPFGSSGTIMGSLNLSPTRLNRFVSVYGNFHYTWKDRYMLSGNIRRDGSNIYGVATNDKWKPLWSLGAGYVLSKESFFEKLPLNYLKLKATLGYSGNVDLSRSALPISGSATNSTINGSLPYGRIGTINNPSLRWEEVMQLNTGLEFALKDFPLSGSIEYYIKNGSDLYGETNYDYTSWGARGTIIQNVAAMKGKGLDVQLNYDLKSGILGWQSSLIYNYNNNKTTAYYYPNDQSQLYRMVNASGTQINPVIGYPLYGLAAFIWKGLDDNGNPQGVWNGEISTDYTAINEGSIGSAGEGGSAYFIGSAIPVHYGGWLNTFSYKNLSLSFNLSYRMGYYFRRSSFTSSALINYGTVHPDYYDRWQQKGDHTNVPSFEFPLTMPGRDAFYGASEILVEKGDHIRLQFINLTYNLPKINRGINNIQLFANAANLGIIWRANRRGLDPDNPEAIPLQKNYSLGLRASF</sequence>
<dbReference type="InterPro" id="IPR023997">
    <property type="entry name" value="TonB-dep_OMP_SusC/RagA_CS"/>
</dbReference>
<dbReference type="Pfam" id="PF07715">
    <property type="entry name" value="Plug"/>
    <property type="match status" value="1"/>
</dbReference>
<dbReference type="InterPro" id="IPR037066">
    <property type="entry name" value="Plug_dom_sf"/>
</dbReference>
<gene>
    <name evidence="3" type="ORF">NCTC11343_00308</name>
</gene>
<dbReference type="InterPro" id="IPR008969">
    <property type="entry name" value="CarboxyPept-like_regulatory"/>
</dbReference>
<dbReference type="SUPFAM" id="SSF49464">
    <property type="entry name" value="Carboxypeptidase regulatory domain-like"/>
    <property type="match status" value="1"/>
</dbReference>
<dbReference type="InterPro" id="IPR039426">
    <property type="entry name" value="TonB-dep_rcpt-like"/>
</dbReference>